<evidence type="ECO:0000313" key="5">
    <source>
        <dbReference type="EMBL" id="KIE41397.1"/>
    </source>
</evidence>
<dbReference type="Gene3D" id="3.40.50.2300">
    <property type="match status" value="1"/>
</dbReference>
<dbReference type="PROSITE" id="PS50110">
    <property type="entry name" value="RESPONSE_REGULATORY"/>
    <property type="match status" value="1"/>
</dbReference>
<dbReference type="InterPro" id="IPR011006">
    <property type="entry name" value="CheY-like_superfamily"/>
</dbReference>
<keyword evidence="1 3" id="KW-0597">Phosphoprotein</keyword>
<dbReference type="PANTHER" id="PTHR45339">
    <property type="entry name" value="HYBRID SIGNAL TRANSDUCTION HISTIDINE KINASE J"/>
    <property type="match status" value="1"/>
</dbReference>
<feature type="modified residue" description="4-aspartylphosphate" evidence="3">
    <location>
        <position position="51"/>
    </location>
</feature>
<evidence type="ECO:0000256" key="1">
    <source>
        <dbReference type="ARBA" id="ARBA00022553"/>
    </source>
</evidence>
<dbReference type="FunFam" id="3.40.50.2300:FF:000569">
    <property type="entry name" value="Histidine kinase"/>
    <property type="match status" value="1"/>
</dbReference>
<keyword evidence="6" id="KW-1185">Reference proteome</keyword>
<proteinExistence type="predicted"/>
<dbReference type="AlphaFoldDB" id="A0A0C1QLA7"/>
<accession>A0A0C1QLA7</accession>
<dbReference type="PANTHER" id="PTHR45339:SF1">
    <property type="entry name" value="HYBRID SIGNAL TRANSDUCTION HISTIDINE KINASE J"/>
    <property type="match status" value="1"/>
</dbReference>
<dbReference type="Proteomes" id="UP000031433">
    <property type="component" value="Unassembled WGS sequence"/>
</dbReference>
<dbReference type="SMART" id="SM00448">
    <property type="entry name" value="REC"/>
    <property type="match status" value="1"/>
</dbReference>
<keyword evidence="2" id="KW-0902">Two-component regulatory system</keyword>
<evidence type="ECO:0000256" key="2">
    <source>
        <dbReference type="ARBA" id="ARBA00023012"/>
    </source>
</evidence>
<evidence type="ECO:0000313" key="6">
    <source>
        <dbReference type="Proteomes" id="UP000031433"/>
    </source>
</evidence>
<dbReference type="CDD" id="cd17546">
    <property type="entry name" value="REC_hyHK_CKI1_RcsC-like"/>
    <property type="match status" value="1"/>
</dbReference>
<dbReference type="SUPFAM" id="SSF52172">
    <property type="entry name" value="CheY-like"/>
    <property type="match status" value="1"/>
</dbReference>
<dbReference type="GO" id="GO:0000160">
    <property type="term" value="P:phosphorelay signal transduction system"/>
    <property type="evidence" value="ECO:0007669"/>
    <property type="project" value="UniProtKB-KW"/>
</dbReference>
<evidence type="ECO:0000259" key="4">
    <source>
        <dbReference type="PROSITE" id="PS50110"/>
    </source>
</evidence>
<feature type="domain" description="Response regulatory" evidence="4">
    <location>
        <begin position="2"/>
        <end position="120"/>
    </location>
</feature>
<dbReference type="Pfam" id="PF00072">
    <property type="entry name" value="Response_reg"/>
    <property type="match status" value="1"/>
</dbReference>
<dbReference type="RefSeq" id="WP_039643109.1">
    <property type="nucleotide sequence ID" value="NZ_JXBL01000001.1"/>
</dbReference>
<reference evidence="5 6" key="1">
    <citation type="submission" date="2015-01" db="EMBL/GenBank/DDBJ databases">
        <title>Genome sequence of the anaerobic bacterium Geobacter soli GSS01, a dissimilatory Fe(III) reducer from soil.</title>
        <authorList>
            <person name="Yang G."/>
            <person name="Zhou S."/>
        </authorList>
    </citation>
    <scope>NUCLEOTIDE SEQUENCE [LARGE SCALE GENOMIC DNA]</scope>
    <source>
        <strain evidence="5 6">GSS01</strain>
    </source>
</reference>
<dbReference type="EMBL" id="JXBL01000001">
    <property type="protein sequence ID" value="KIE41397.1"/>
    <property type="molecule type" value="Genomic_DNA"/>
</dbReference>
<evidence type="ECO:0000256" key="3">
    <source>
        <dbReference type="PROSITE-ProRule" id="PRU00169"/>
    </source>
</evidence>
<organism evidence="5 6">
    <name type="scientific">Geobacter soli</name>
    <dbReference type="NCBI Taxonomy" id="1510391"/>
    <lineage>
        <taxon>Bacteria</taxon>
        <taxon>Pseudomonadati</taxon>
        <taxon>Thermodesulfobacteriota</taxon>
        <taxon>Desulfuromonadia</taxon>
        <taxon>Geobacterales</taxon>
        <taxon>Geobacteraceae</taxon>
        <taxon>Geobacter</taxon>
    </lineage>
</organism>
<sequence length="126" mass="14518">MKILLAEDDPITRKFMEIMLERRNFEFVSASDGHDAVEKWEAGEFDVVLMDVQMPRLDGYEATGLIRERERDRGRRTPIIALTAHALRKDEDRCLAAGMDGYLSKPIDFTKLMECLGEIQARQGRE</sequence>
<protein>
    <recommendedName>
        <fullName evidence="4">Response regulatory domain-containing protein</fullName>
    </recommendedName>
</protein>
<dbReference type="InterPro" id="IPR001789">
    <property type="entry name" value="Sig_transdc_resp-reg_receiver"/>
</dbReference>
<name>A0A0C1QLA7_9BACT</name>
<comment type="caution">
    <text evidence="5">The sequence shown here is derived from an EMBL/GenBank/DDBJ whole genome shotgun (WGS) entry which is preliminary data.</text>
</comment>
<gene>
    <name evidence="5" type="ORF">SE37_01505</name>
</gene>